<dbReference type="AlphaFoldDB" id="A0A8I1EBK6"/>
<evidence type="ECO:0000313" key="2">
    <source>
        <dbReference type="Proteomes" id="UP000637061"/>
    </source>
</evidence>
<dbReference type="EMBL" id="JAEHTE010000001">
    <property type="protein sequence ID" value="MBI6882347.1"/>
    <property type="molecule type" value="Genomic_DNA"/>
</dbReference>
<organism evidence="1 2">
    <name type="scientific">Pseudomonas putida</name>
    <name type="common">Arthrobacter siderocapsulatus</name>
    <dbReference type="NCBI Taxonomy" id="303"/>
    <lineage>
        <taxon>Bacteria</taxon>
        <taxon>Pseudomonadati</taxon>
        <taxon>Pseudomonadota</taxon>
        <taxon>Gammaproteobacteria</taxon>
        <taxon>Pseudomonadales</taxon>
        <taxon>Pseudomonadaceae</taxon>
        <taxon>Pseudomonas</taxon>
    </lineage>
</organism>
<proteinExistence type="predicted"/>
<gene>
    <name evidence="1" type="ORF">JEU22_00180</name>
</gene>
<dbReference type="Proteomes" id="UP000637061">
    <property type="component" value="Unassembled WGS sequence"/>
</dbReference>
<reference evidence="1" key="1">
    <citation type="submission" date="2020-12" db="EMBL/GenBank/DDBJ databases">
        <title>Enhanced detection system for hospital associated transmission using whole genome sequencing surveillance.</title>
        <authorList>
            <person name="Harrison L.H."/>
            <person name="Van Tyne D."/>
            <person name="Marsh J.W."/>
            <person name="Griffith M.P."/>
            <person name="Snyder D.J."/>
            <person name="Cooper V.S."/>
            <person name="Mustapha M."/>
        </authorList>
    </citation>
    <scope>NUCLEOTIDE SEQUENCE</scope>
    <source>
        <strain evidence="1">PSB00042</strain>
    </source>
</reference>
<evidence type="ECO:0000313" key="1">
    <source>
        <dbReference type="EMBL" id="MBI6882347.1"/>
    </source>
</evidence>
<comment type="caution">
    <text evidence="1">The sequence shown here is derived from an EMBL/GenBank/DDBJ whole genome shotgun (WGS) entry which is preliminary data.</text>
</comment>
<accession>A0A8I1EBK6</accession>
<protein>
    <submittedName>
        <fullName evidence="1">Uncharacterized protein</fullName>
    </submittedName>
</protein>
<name>A0A8I1EBK6_PSEPU</name>
<dbReference type="RefSeq" id="WP_198745971.1">
    <property type="nucleotide sequence ID" value="NZ_JAEHTE010000001.1"/>
</dbReference>
<sequence length="114" mass="12696">MILRWQFSTIKPKISDCTKRNGVVMAATHVETIRQLALENGQLRDTLNKAEQLHLKETGKSLRASLRLNRLWAPESAKAADVSSGQICLPSQAEAIIRPKIPFSVESKNTMQLA</sequence>